<dbReference type="Proteomes" id="UP000886751">
    <property type="component" value="Unassembled WGS sequence"/>
</dbReference>
<feature type="transmembrane region" description="Helical" evidence="1">
    <location>
        <begin position="166"/>
        <end position="184"/>
    </location>
</feature>
<dbReference type="Gene3D" id="1.20.1250.20">
    <property type="entry name" value="MFS general substrate transporter like domains"/>
    <property type="match status" value="1"/>
</dbReference>
<feature type="transmembrane region" description="Helical" evidence="1">
    <location>
        <begin position="320"/>
        <end position="340"/>
    </location>
</feature>
<proteinExistence type="predicted"/>
<feature type="transmembrane region" description="Helical" evidence="1">
    <location>
        <begin position="286"/>
        <end position="308"/>
    </location>
</feature>
<dbReference type="PRINTS" id="PR01036">
    <property type="entry name" value="TCRTETB"/>
</dbReference>
<feature type="transmembrane region" description="Helical" evidence="1">
    <location>
        <begin position="21"/>
        <end position="43"/>
    </location>
</feature>
<keyword evidence="1" id="KW-0812">Transmembrane</keyword>
<feature type="transmembrane region" description="Helical" evidence="1">
    <location>
        <begin position="122"/>
        <end position="146"/>
    </location>
</feature>
<evidence type="ECO:0000313" key="3">
    <source>
        <dbReference type="Proteomes" id="UP000886751"/>
    </source>
</evidence>
<organism evidence="2 3">
    <name type="scientific">Candidatus Gemmiger excrementipullorum</name>
    <dbReference type="NCBI Taxonomy" id="2838610"/>
    <lineage>
        <taxon>Bacteria</taxon>
        <taxon>Bacillati</taxon>
        <taxon>Bacillota</taxon>
        <taxon>Clostridia</taxon>
        <taxon>Eubacteriales</taxon>
        <taxon>Gemmiger</taxon>
    </lineage>
</organism>
<evidence type="ECO:0000256" key="1">
    <source>
        <dbReference type="SAM" id="Phobius"/>
    </source>
</evidence>
<reference evidence="2" key="1">
    <citation type="journal article" date="2021" name="PeerJ">
        <title>Extensive microbial diversity within the chicken gut microbiome revealed by metagenomics and culture.</title>
        <authorList>
            <person name="Gilroy R."/>
            <person name="Ravi A."/>
            <person name="Getino M."/>
            <person name="Pursley I."/>
            <person name="Horton D.L."/>
            <person name="Alikhan N.F."/>
            <person name="Baker D."/>
            <person name="Gharbi K."/>
            <person name="Hall N."/>
            <person name="Watson M."/>
            <person name="Adriaenssens E.M."/>
            <person name="Foster-Nyarko E."/>
            <person name="Jarju S."/>
            <person name="Secka A."/>
            <person name="Antonio M."/>
            <person name="Oren A."/>
            <person name="Chaudhuri R.R."/>
            <person name="La Ragione R."/>
            <person name="Hildebrand F."/>
            <person name="Pallen M.J."/>
        </authorList>
    </citation>
    <scope>NUCLEOTIDE SEQUENCE</scope>
    <source>
        <strain evidence="2">ChiHecec2B26-7398</strain>
    </source>
</reference>
<comment type="caution">
    <text evidence="2">The sequence shown here is derived from an EMBL/GenBank/DDBJ whole genome shotgun (WGS) entry which is preliminary data.</text>
</comment>
<feature type="transmembrane region" description="Helical" evidence="1">
    <location>
        <begin position="95"/>
        <end position="115"/>
    </location>
</feature>
<protein>
    <submittedName>
        <fullName evidence="2">MFS transporter</fullName>
    </submittedName>
</protein>
<name>A0A9D2BTU4_9FIRM</name>
<dbReference type="EMBL" id="DXEI01000013">
    <property type="protein sequence ID" value="HIX93951.1"/>
    <property type="molecule type" value="Genomic_DNA"/>
</dbReference>
<dbReference type="SUPFAM" id="SSF103473">
    <property type="entry name" value="MFS general substrate transporter"/>
    <property type="match status" value="1"/>
</dbReference>
<dbReference type="InterPro" id="IPR036259">
    <property type="entry name" value="MFS_trans_sf"/>
</dbReference>
<keyword evidence="1" id="KW-1133">Transmembrane helix</keyword>
<dbReference type="Pfam" id="PF13347">
    <property type="entry name" value="MFS_2"/>
    <property type="match status" value="1"/>
</dbReference>
<feature type="transmembrane region" description="Helical" evidence="1">
    <location>
        <begin position="196"/>
        <end position="219"/>
    </location>
</feature>
<keyword evidence="1" id="KW-0472">Membrane</keyword>
<evidence type="ECO:0000313" key="2">
    <source>
        <dbReference type="EMBL" id="HIX93951.1"/>
    </source>
</evidence>
<dbReference type="AlphaFoldDB" id="A0A9D2BTU4"/>
<feature type="transmembrane region" description="Helical" evidence="1">
    <location>
        <begin position="407"/>
        <end position="427"/>
    </location>
</feature>
<feature type="transmembrane region" description="Helical" evidence="1">
    <location>
        <begin position="346"/>
        <end position="362"/>
    </location>
</feature>
<accession>A0A9D2BTU4</accession>
<gene>
    <name evidence="2" type="ORF">H9846_00610</name>
</gene>
<feature type="transmembrane region" description="Helical" evidence="1">
    <location>
        <begin position="439"/>
        <end position="463"/>
    </location>
</feature>
<sequence length="490" mass="53653">MAFGKKKPSQSEIDGVQYRRVPTWCIAIAEMQGGAAMAFYSLVGLMSYVASEGYGIALAVAGVILTATRWFDGVIDPFLAVWIDKLHTRFGKLRILMLLGLTIRSAAMLMLFVWFSGKTQSILLFVVLYMVNIVGNSIFDIAGNMLPAVMTNDPRQRPTVQVWATVYNYAFPMALSLVSTMVILPMFGNQYTKDMLSLTCIIYVAVAWVLTLIACIGLTPVDKPENFEGITAGGDDVGLKDMFHFLATNRPFQLYTLSAVADKLAQQVNSQAIISTMMFGILIGNIQFGTIVSMLSMLPSIVFAIFGARYCGKHGNKEATVTWTWVCVVISVLGIVFCAAIDMSAIRTNMVLLCLFFAILLLNNGSKMCITTANGAMRADIVDYELDASGKYIPGIVTATYNFIDQVISSFGITIATFCVSLIGYVHTTPQPTDAPTPAIKAMTLFLTFGVPIIGYVISLIAMRFYKLTKKDMVDVQKRIAAKKQALQSK</sequence>
<reference evidence="2" key="2">
    <citation type="submission" date="2021-04" db="EMBL/GenBank/DDBJ databases">
        <authorList>
            <person name="Gilroy R."/>
        </authorList>
    </citation>
    <scope>NUCLEOTIDE SEQUENCE</scope>
    <source>
        <strain evidence="2">ChiHecec2B26-7398</strain>
    </source>
</reference>